<dbReference type="PANTHER" id="PTHR16008">
    <property type="entry name" value="F-BOX ONLY PROTEIN 4"/>
    <property type="match status" value="1"/>
</dbReference>
<dbReference type="InterPro" id="IPR001810">
    <property type="entry name" value="F-box_dom"/>
</dbReference>
<dbReference type="GO" id="GO:0000209">
    <property type="term" value="P:protein polyubiquitination"/>
    <property type="evidence" value="ECO:0007669"/>
    <property type="project" value="TreeGrafter"/>
</dbReference>
<dbReference type="GO" id="GO:0019005">
    <property type="term" value="C:SCF ubiquitin ligase complex"/>
    <property type="evidence" value="ECO:0007669"/>
    <property type="project" value="TreeGrafter"/>
</dbReference>
<dbReference type="InterPro" id="IPR036047">
    <property type="entry name" value="F-box-like_dom_sf"/>
</dbReference>
<name>A0AAN8VHN1_9MAGN</name>
<dbReference type="AlphaFoldDB" id="A0AAN8VHN1"/>
<proteinExistence type="predicted"/>
<reference evidence="2 3" key="1">
    <citation type="submission" date="2023-12" db="EMBL/GenBank/DDBJ databases">
        <title>A high-quality genome assembly for Dillenia turbinata (Dilleniales).</title>
        <authorList>
            <person name="Chanderbali A."/>
        </authorList>
    </citation>
    <scope>NUCLEOTIDE SEQUENCE [LARGE SCALE GENOMIC DNA]</scope>
    <source>
        <strain evidence="2">LSX21</strain>
        <tissue evidence="2">Leaf</tissue>
    </source>
</reference>
<gene>
    <name evidence="2" type="ORF">RJ641_004205</name>
</gene>
<evidence type="ECO:0000259" key="1">
    <source>
        <dbReference type="SMART" id="SM00256"/>
    </source>
</evidence>
<sequence length="269" mass="30767">MEVNYSELMVENSLPDDIALKIASLLQVLDVCALGCCSRFWRELCSSECLWLCLCTQRWPSLGLSWASSIPELQQTETHENSELNLMGWKGFYIRRHNEMAGKVVSIIKNVELCSSSLFCSSSSPNFLELRDYQRAIDDLWSMKLEFGDVHMFLFNPNLNVFVNLIGLSYCKNYLEVPAEQVIKALQSCKISDRHVCVKWWKLGRWFYGFRMRDESHSSWISLGDLAANKDKVLGVIHRGAIHEVLRIQISSANPVCAPWSCESTQKQG</sequence>
<dbReference type="EMBL" id="JBAMMX010000012">
    <property type="protein sequence ID" value="KAK6930111.1"/>
    <property type="molecule type" value="Genomic_DNA"/>
</dbReference>
<comment type="caution">
    <text evidence="2">The sequence shown here is derived from an EMBL/GenBank/DDBJ whole genome shotgun (WGS) entry which is preliminary data.</text>
</comment>
<organism evidence="2 3">
    <name type="scientific">Dillenia turbinata</name>
    <dbReference type="NCBI Taxonomy" id="194707"/>
    <lineage>
        <taxon>Eukaryota</taxon>
        <taxon>Viridiplantae</taxon>
        <taxon>Streptophyta</taxon>
        <taxon>Embryophyta</taxon>
        <taxon>Tracheophyta</taxon>
        <taxon>Spermatophyta</taxon>
        <taxon>Magnoliopsida</taxon>
        <taxon>eudicotyledons</taxon>
        <taxon>Gunneridae</taxon>
        <taxon>Pentapetalae</taxon>
        <taxon>Dilleniales</taxon>
        <taxon>Dilleniaceae</taxon>
        <taxon>Dillenia</taxon>
    </lineage>
</organism>
<keyword evidence="3" id="KW-1185">Reference proteome</keyword>
<dbReference type="SUPFAM" id="SSF81383">
    <property type="entry name" value="F-box domain"/>
    <property type="match status" value="1"/>
</dbReference>
<dbReference type="GO" id="GO:0031146">
    <property type="term" value="P:SCF-dependent proteasomal ubiquitin-dependent protein catabolic process"/>
    <property type="evidence" value="ECO:0007669"/>
    <property type="project" value="InterPro"/>
</dbReference>
<dbReference type="Pfam" id="PF12937">
    <property type="entry name" value="F-box-like"/>
    <property type="match status" value="1"/>
</dbReference>
<evidence type="ECO:0000313" key="2">
    <source>
        <dbReference type="EMBL" id="KAK6930111.1"/>
    </source>
</evidence>
<dbReference type="InterPro" id="IPR039588">
    <property type="entry name" value="FBXO4"/>
</dbReference>
<protein>
    <submittedName>
        <fullName evidence="2">F-box domain</fullName>
    </submittedName>
</protein>
<feature type="domain" description="F-box" evidence="1">
    <location>
        <begin position="14"/>
        <end position="54"/>
    </location>
</feature>
<dbReference type="PANTHER" id="PTHR16008:SF4">
    <property type="entry name" value="F-BOX ONLY PROTEIN 4"/>
    <property type="match status" value="1"/>
</dbReference>
<accession>A0AAN8VHN1</accession>
<dbReference type="SMART" id="SM00256">
    <property type="entry name" value="FBOX"/>
    <property type="match status" value="1"/>
</dbReference>
<dbReference type="Proteomes" id="UP001370490">
    <property type="component" value="Unassembled WGS sequence"/>
</dbReference>
<evidence type="ECO:0000313" key="3">
    <source>
        <dbReference type="Proteomes" id="UP001370490"/>
    </source>
</evidence>
<dbReference type="Gene3D" id="1.20.1280.50">
    <property type="match status" value="1"/>
</dbReference>